<gene>
    <name evidence="1" type="ORF">CANARDRAFT_25133</name>
</gene>
<dbReference type="AlphaFoldDB" id="A0A1E4SV02"/>
<evidence type="ECO:0008006" key="3">
    <source>
        <dbReference type="Google" id="ProtNLM"/>
    </source>
</evidence>
<accession>A0A1E4SV02</accession>
<evidence type="ECO:0000313" key="2">
    <source>
        <dbReference type="Proteomes" id="UP000094801"/>
    </source>
</evidence>
<protein>
    <recommendedName>
        <fullName evidence="3">Retrotransposon gag domain-containing protein</fullName>
    </recommendedName>
</protein>
<reference evidence="2" key="1">
    <citation type="submission" date="2016-04" db="EMBL/GenBank/DDBJ databases">
        <title>Comparative genomics of biotechnologically important yeasts.</title>
        <authorList>
            <consortium name="DOE Joint Genome Institute"/>
            <person name="Riley R."/>
            <person name="Haridas S."/>
            <person name="Wolfe K.H."/>
            <person name="Lopes M.R."/>
            <person name="Hittinger C.T."/>
            <person name="Goker M."/>
            <person name="Salamov A."/>
            <person name="Wisecaver J."/>
            <person name="Long T.M."/>
            <person name="Aerts A.L."/>
            <person name="Barry K."/>
            <person name="Choi C."/>
            <person name="Clum A."/>
            <person name="Coughlan A.Y."/>
            <person name="Deshpande S."/>
            <person name="Douglass A.P."/>
            <person name="Hanson S.J."/>
            <person name="Klenk H.-P."/>
            <person name="Labutti K."/>
            <person name="Lapidus A."/>
            <person name="Lindquist E."/>
            <person name="Lipzen A."/>
            <person name="Meier-Kolthoff J.P."/>
            <person name="Ohm R.A."/>
            <person name="Otillar R.P."/>
            <person name="Pangilinan J."/>
            <person name="Peng Y."/>
            <person name="Rokas A."/>
            <person name="Rosa C.A."/>
            <person name="Scheuner C."/>
            <person name="Sibirny A.A."/>
            <person name="Slot J.C."/>
            <person name="Stielow J.B."/>
            <person name="Sun H."/>
            <person name="Kurtzman C.P."/>
            <person name="Blackwell M."/>
            <person name="Grigoriev I.V."/>
            <person name="Jeffries T.W."/>
        </authorList>
    </citation>
    <scope>NUCLEOTIDE SEQUENCE [LARGE SCALE GENOMIC DNA]</scope>
    <source>
        <strain evidence="2">NRRL YB-2248</strain>
    </source>
</reference>
<proteinExistence type="predicted"/>
<sequence length="230" mass="26172">MSQDKEITQFKRLHANVPIFDDPNAGSALAYNRAMTGHFAGLERDGKKLSEQAKIGEFGRWLSGEANNWYWNLLDRYKEVAYEELVSYFALRFHPGDYEMDRREIDTPVEHANIEALRAEIMKIDNMLTKNGVHPGRDVKDRDGDTIMDLSAMSRDQNKFKDTGACGNFISKDFILMDKLEGDLEKAVPITVWATTGKTVMVDEVLQGNVRFAIADVELSDSMMFYVVDN</sequence>
<organism evidence="1 2">
    <name type="scientific">[Candida] arabinofermentans NRRL YB-2248</name>
    <dbReference type="NCBI Taxonomy" id="983967"/>
    <lineage>
        <taxon>Eukaryota</taxon>
        <taxon>Fungi</taxon>
        <taxon>Dikarya</taxon>
        <taxon>Ascomycota</taxon>
        <taxon>Saccharomycotina</taxon>
        <taxon>Pichiomycetes</taxon>
        <taxon>Pichiales</taxon>
        <taxon>Pichiaceae</taxon>
        <taxon>Ogataea</taxon>
        <taxon>Ogataea/Candida clade</taxon>
    </lineage>
</organism>
<name>A0A1E4SV02_9ASCO</name>
<keyword evidence="2" id="KW-1185">Reference proteome</keyword>
<dbReference type="Proteomes" id="UP000094801">
    <property type="component" value="Unassembled WGS sequence"/>
</dbReference>
<evidence type="ECO:0000313" key="1">
    <source>
        <dbReference type="EMBL" id="ODV83326.1"/>
    </source>
</evidence>
<dbReference type="EMBL" id="KV453865">
    <property type="protein sequence ID" value="ODV83326.1"/>
    <property type="molecule type" value="Genomic_DNA"/>
</dbReference>